<keyword evidence="4" id="KW-1185">Reference proteome</keyword>
<evidence type="ECO:0000313" key="3">
    <source>
        <dbReference type="EMBL" id="PVH99196.1"/>
    </source>
</evidence>
<sequence length="301" mass="33670">MAHSHGIDGQLPSSWNIWSCVSSSGTEPEGQCYLNVDDPTIASEQVPEAFASYCNGAFSVSSEPSTNVNFQQRPSNFEPYHHTNPSQTPIFNQLRNTTNGLTFNVDFSNAKNPSETLNHGYRQRFLGLPTSGLPHGHISSQEFQDPFQAADTIAMIPPNTIGVIDTMKHHDAISCNEEASNTSLSHMNFGCRGNELEINTSVPSYVDINPSLETNMGALMPEERLEPDQELYHSSPGTFSSQNRFLCHHPLCVGRTFSRRQDRDRHARVHDSVRDFLCPVEGCTKSFYRRDKLECHLEKGH</sequence>
<dbReference type="InterPro" id="IPR036236">
    <property type="entry name" value="Znf_C2H2_sf"/>
</dbReference>
<feature type="domain" description="C2H2-type" evidence="2">
    <location>
        <begin position="276"/>
        <end position="301"/>
    </location>
</feature>
<dbReference type="Gene3D" id="3.30.160.60">
    <property type="entry name" value="Classic Zinc Finger"/>
    <property type="match status" value="1"/>
</dbReference>
<keyword evidence="1" id="KW-0863">Zinc-finger</keyword>
<dbReference type="EMBL" id="KZ805397">
    <property type="protein sequence ID" value="PVH99196.1"/>
    <property type="molecule type" value="Genomic_DNA"/>
</dbReference>
<keyword evidence="1" id="KW-0479">Metal-binding</keyword>
<gene>
    <name evidence="3" type="ORF">DM02DRAFT_629593</name>
</gene>
<evidence type="ECO:0000259" key="2">
    <source>
        <dbReference type="PROSITE" id="PS50157"/>
    </source>
</evidence>
<reference evidence="3 4" key="1">
    <citation type="journal article" date="2018" name="Sci. Rep.">
        <title>Comparative genomics provides insights into the lifestyle and reveals functional heterogeneity of dark septate endophytic fungi.</title>
        <authorList>
            <person name="Knapp D.G."/>
            <person name="Nemeth J.B."/>
            <person name="Barry K."/>
            <person name="Hainaut M."/>
            <person name="Henrissat B."/>
            <person name="Johnson J."/>
            <person name="Kuo A."/>
            <person name="Lim J.H.P."/>
            <person name="Lipzen A."/>
            <person name="Nolan M."/>
            <person name="Ohm R.A."/>
            <person name="Tamas L."/>
            <person name="Grigoriev I.V."/>
            <person name="Spatafora J.W."/>
            <person name="Nagy L.G."/>
            <person name="Kovacs G.M."/>
        </authorList>
    </citation>
    <scope>NUCLEOTIDE SEQUENCE [LARGE SCALE GENOMIC DNA]</scope>
    <source>
        <strain evidence="3 4">DSE2036</strain>
    </source>
</reference>
<dbReference type="AlphaFoldDB" id="A0A2V1DLZ0"/>
<evidence type="ECO:0000313" key="4">
    <source>
        <dbReference type="Proteomes" id="UP000244855"/>
    </source>
</evidence>
<dbReference type="SMART" id="SM00355">
    <property type="entry name" value="ZnF_C2H2"/>
    <property type="match status" value="2"/>
</dbReference>
<protein>
    <recommendedName>
        <fullName evidence="2">C2H2-type domain-containing protein</fullName>
    </recommendedName>
</protein>
<dbReference type="Proteomes" id="UP000244855">
    <property type="component" value="Unassembled WGS sequence"/>
</dbReference>
<accession>A0A2V1DLZ0</accession>
<dbReference type="OrthoDB" id="2687452at2759"/>
<dbReference type="SUPFAM" id="SSF57667">
    <property type="entry name" value="beta-beta-alpha zinc fingers"/>
    <property type="match status" value="1"/>
</dbReference>
<name>A0A2V1DLZ0_9PLEO</name>
<evidence type="ECO:0000256" key="1">
    <source>
        <dbReference type="PROSITE-ProRule" id="PRU00042"/>
    </source>
</evidence>
<dbReference type="InterPro" id="IPR013087">
    <property type="entry name" value="Znf_C2H2_type"/>
</dbReference>
<dbReference type="PROSITE" id="PS50157">
    <property type="entry name" value="ZINC_FINGER_C2H2_2"/>
    <property type="match status" value="1"/>
</dbReference>
<dbReference type="GO" id="GO:0008270">
    <property type="term" value="F:zinc ion binding"/>
    <property type="evidence" value="ECO:0007669"/>
    <property type="project" value="UniProtKB-KW"/>
</dbReference>
<dbReference type="PROSITE" id="PS00028">
    <property type="entry name" value="ZINC_FINGER_C2H2_1"/>
    <property type="match status" value="1"/>
</dbReference>
<keyword evidence="1" id="KW-0862">Zinc</keyword>
<organism evidence="3 4">
    <name type="scientific">Periconia macrospinosa</name>
    <dbReference type="NCBI Taxonomy" id="97972"/>
    <lineage>
        <taxon>Eukaryota</taxon>
        <taxon>Fungi</taxon>
        <taxon>Dikarya</taxon>
        <taxon>Ascomycota</taxon>
        <taxon>Pezizomycotina</taxon>
        <taxon>Dothideomycetes</taxon>
        <taxon>Pleosporomycetidae</taxon>
        <taxon>Pleosporales</taxon>
        <taxon>Massarineae</taxon>
        <taxon>Periconiaceae</taxon>
        <taxon>Periconia</taxon>
    </lineage>
</organism>
<proteinExistence type="predicted"/>